<dbReference type="CDD" id="cd16273">
    <property type="entry name" value="SNM1A-1C-like_MBL-fold"/>
    <property type="match status" value="1"/>
</dbReference>
<evidence type="ECO:0000256" key="6">
    <source>
        <dbReference type="SAM" id="MobiDB-lite"/>
    </source>
</evidence>
<dbReference type="GO" id="GO:0005634">
    <property type="term" value="C:nucleus"/>
    <property type="evidence" value="ECO:0007669"/>
    <property type="project" value="UniProtKB-SubCell"/>
</dbReference>
<accession>A0A1X2GUR7</accession>
<dbReference type="GO" id="GO:0003684">
    <property type="term" value="F:damaged DNA binding"/>
    <property type="evidence" value="ECO:0007669"/>
    <property type="project" value="TreeGrafter"/>
</dbReference>
<dbReference type="PANTHER" id="PTHR23240:SF6">
    <property type="entry name" value="DNA CROSS-LINK REPAIR 1A PROTEIN"/>
    <property type="match status" value="1"/>
</dbReference>
<evidence type="ECO:0000256" key="2">
    <source>
        <dbReference type="ARBA" id="ARBA00010304"/>
    </source>
</evidence>
<dbReference type="Proteomes" id="UP000242146">
    <property type="component" value="Unassembled WGS sequence"/>
</dbReference>
<gene>
    <name evidence="8" type="ORF">DM01DRAFT_1331899</name>
</gene>
<keyword evidence="9" id="KW-1185">Reference proteome</keyword>
<dbReference type="InterPro" id="IPR036866">
    <property type="entry name" value="RibonucZ/Hydroxyglut_hydro"/>
</dbReference>
<evidence type="ECO:0000256" key="1">
    <source>
        <dbReference type="ARBA" id="ARBA00004123"/>
    </source>
</evidence>
<dbReference type="Gene3D" id="3.60.15.10">
    <property type="entry name" value="Ribonuclease Z/Hydroxyacylglutathione hydrolase-like"/>
    <property type="match status" value="1"/>
</dbReference>
<dbReference type="GO" id="GO:1901255">
    <property type="term" value="P:nucleotide-excision repair involved in interstrand cross-link repair"/>
    <property type="evidence" value="ECO:0007669"/>
    <property type="project" value="EnsemblFungi"/>
</dbReference>
<keyword evidence="5" id="KW-0539">Nucleus</keyword>
<keyword evidence="3" id="KW-0227">DNA damage</keyword>
<comment type="similarity">
    <text evidence="2">Belongs to the DNA repair metallo-beta-lactamase (DRMBL) family.</text>
</comment>
<dbReference type="InterPro" id="IPR011084">
    <property type="entry name" value="DRMBL"/>
</dbReference>
<dbReference type="STRING" id="101127.A0A1X2GUR7"/>
<protein>
    <submittedName>
        <fullName evidence="8">DRMBL-domain-containing protein</fullName>
    </submittedName>
</protein>
<dbReference type="OrthoDB" id="262529at2759"/>
<keyword evidence="4" id="KW-0234">DNA repair</keyword>
<evidence type="ECO:0000259" key="7">
    <source>
        <dbReference type="Pfam" id="PF07522"/>
    </source>
</evidence>
<evidence type="ECO:0000256" key="5">
    <source>
        <dbReference type="ARBA" id="ARBA00023242"/>
    </source>
</evidence>
<evidence type="ECO:0000313" key="8">
    <source>
        <dbReference type="EMBL" id="ORX61278.1"/>
    </source>
</evidence>
<comment type="caution">
    <text evidence="8">The sequence shown here is derived from an EMBL/GenBank/DDBJ whole genome shotgun (WGS) entry which is preliminary data.</text>
</comment>
<dbReference type="Pfam" id="PF07522">
    <property type="entry name" value="DRMBL"/>
    <property type="match status" value="1"/>
</dbReference>
<dbReference type="GO" id="GO:0035312">
    <property type="term" value="F:5'-3' DNA exonuclease activity"/>
    <property type="evidence" value="ECO:0007669"/>
    <property type="project" value="TreeGrafter"/>
</dbReference>
<feature type="domain" description="DNA repair metallo-beta-lactamase" evidence="7">
    <location>
        <begin position="402"/>
        <end position="526"/>
    </location>
</feature>
<sequence>MTKDKPIEQTGNHLISSFFHYVPKDISVLPTAKDHRAHENNDSLNDFDQAVQLSLKLTMERCCPVCNETMTLMTREFELHINECLDKNVSISPIGSLTGLDQVDDLELTQELSHTSLDTAAAAAPTTSSESDVRTSTVALPRSKTTKKPIPGYKWLKDTRFVVDAFSYGAIPGCHGYFLTHFHSDHYGGLKKSWVHGPIYCSKVTANLVQSQLQVGREYLHVLPLDKVTALSDTVKVSLIDANHCPGSVLFVFDVLRRQDGESTWVRHVHTGDFRANPKMCLHPLLCQNSNPPIDHLYLDTTYLQAKYSFPAQEECIDAVTKVVQGYLCGPPSIPSLLDQWIKRTPSLPMQNDQRQSKLLVVVGAYTIGKEKVFYAIANALQSKIFVTEQKLRVLLCQENPDLENLLTTDQSEAQVHVLPLNDIKAENMHAYLKSLAPRFGILFAFKPTGWAFKASQSLTAEMEVGSLALVTQPPKERQVDLNLSYSSNQVKIYGVPYSEHSSFRELASFIASLNIQHIIPTVPSSSEKTQTMMEYYLEKWQREKPSAIEIVPYPTESHW</sequence>
<evidence type="ECO:0000256" key="4">
    <source>
        <dbReference type="ARBA" id="ARBA00023204"/>
    </source>
</evidence>
<feature type="compositionally biased region" description="Low complexity" evidence="6">
    <location>
        <begin position="119"/>
        <end position="130"/>
    </location>
</feature>
<name>A0A1X2GUR7_9FUNG</name>
<proteinExistence type="inferred from homology"/>
<dbReference type="FunFam" id="3.40.50.12650:FF:000001">
    <property type="entry name" value="DNA cross-link repair 1A"/>
    <property type="match status" value="1"/>
</dbReference>
<dbReference type="EMBL" id="MCGT01000003">
    <property type="protein sequence ID" value="ORX61278.1"/>
    <property type="molecule type" value="Genomic_DNA"/>
</dbReference>
<dbReference type="SUPFAM" id="SSF56281">
    <property type="entry name" value="Metallo-hydrolase/oxidoreductase"/>
    <property type="match status" value="1"/>
</dbReference>
<feature type="region of interest" description="Disordered" evidence="6">
    <location>
        <begin position="119"/>
        <end position="140"/>
    </location>
</feature>
<dbReference type="GO" id="GO:0006303">
    <property type="term" value="P:double-strand break repair via nonhomologous end joining"/>
    <property type="evidence" value="ECO:0007669"/>
    <property type="project" value="TreeGrafter"/>
</dbReference>
<organism evidence="8 9">
    <name type="scientific">Hesseltinella vesiculosa</name>
    <dbReference type="NCBI Taxonomy" id="101127"/>
    <lineage>
        <taxon>Eukaryota</taxon>
        <taxon>Fungi</taxon>
        <taxon>Fungi incertae sedis</taxon>
        <taxon>Mucoromycota</taxon>
        <taxon>Mucoromycotina</taxon>
        <taxon>Mucoromycetes</taxon>
        <taxon>Mucorales</taxon>
        <taxon>Cunninghamellaceae</taxon>
        <taxon>Hesseltinella</taxon>
    </lineage>
</organism>
<evidence type="ECO:0000256" key="3">
    <source>
        <dbReference type="ARBA" id="ARBA00022763"/>
    </source>
</evidence>
<comment type="subcellular location">
    <subcellularLocation>
        <location evidence="1">Nucleus</location>
    </subcellularLocation>
</comment>
<dbReference type="AlphaFoldDB" id="A0A1X2GUR7"/>
<dbReference type="PANTHER" id="PTHR23240">
    <property type="entry name" value="DNA CROSS-LINK REPAIR PROTEIN PSO2/SNM1-RELATED"/>
    <property type="match status" value="1"/>
</dbReference>
<evidence type="ECO:0000313" key="9">
    <source>
        <dbReference type="Proteomes" id="UP000242146"/>
    </source>
</evidence>
<reference evidence="8 9" key="1">
    <citation type="submission" date="2016-07" db="EMBL/GenBank/DDBJ databases">
        <title>Pervasive Adenine N6-methylation of Active Genes in Fungi.</title>
        <authorList>
            <consortium name="DOE Joint Genome Institute"/>
            <person name="Mondo S.J."/>
            <person name="Dannebaum R.O."/>
            <person name="Kuo R.C."/>
            <person name="Labutti K."/>
            <person name="Haridas S."/>
            <person name="Kuo A."/>
            <person name="Salamov A."/>
            <person name="Ahrendt S.R."/>
            <person name="Lipzen A."/>
            <person name="Sullivan W."/>
            <person name="Andreopoulos W.B."/>
            <person name="Clum A."/>
            <person name="Lindquist E."/>
            <person name="Daum C."/>
            <person name="Ramamoorthy G.K."/>
            <person name="Gryganskyi A."/>
            <person name="Culley D."/>
            <person name="Magnuson J.K."/>
            <person name="James T.Y."/>
            <person name="O'Malley M.A."/>
            <person name="Stajich J.E."/>
            <person name="Spatafora J.W."/>
            <person name="Visel A."/>
            <person name="Grigoriev I.V."/>
        </authorList>
    </citation>
    <scope>NUCLEOTIDE SEQUENCE [LARGE SCALE GENOMIC DNA]</scope>
    <source>
        <strain evidence="8 9">NRRL 3301</strain>
    </source>
</reference>
<dbReference type="Gene3D" id="3.40.50.12650">
    <property type="match status" value="1"/>
</dbReference>